<keyword evidence="1" id="KW-0560">Oxidoreductase</keyword>
<dbReference type="CDD" id="cd05327">
    <property type="entry name" value="retinol-DH_like_SDR_c_like"/>
    <property type="match status" value="1"/>
</dbReference>
<organism evidence="2 3">
    <name type="scientific">Coniophora puteana (strain RWD-64-598)</name>
    <name type="common">Brown rot fungus</name>
    <dbReference type="NCBI Taxonomy" id="741705"/>
    <lineage>
        <taxon>Eukaryota</taxon>
        <taxon>Fungi</taxon>
        <taxon>Dikarya</taxon>
        <taxon>Basidiomycota</taxon>
        <taxon>Agaricomycotina</taxon>
        <taxon>Agaricomycetes</taxon>
        <taxon>Agaricomycetidae</taxon>
        <taxon>Boletales</taxon>
        <taxon>Coniophorineae</taxon>
        <taxon>Coniophoraceae</taxon>
        <taxon>Coniophora</taxon>
    </lineage>
</organism>
<dbReference type="OrthoDB" id="191139at2759"/>
<dbReference type="PRINTS" id="PR00081">
    <property type="entry name" value="GDHRDH"/>
</dbReference>
<dbReference type="GeneID" id="19198957"/>
<evidence type="ECO:0000256" key="1">
    <source>
        <dbReference type="ARBA" id="ARBA00023002"/>
    </source>
</evidence>
<comment type="caution">
    <text evidence="2">The sequence shown here is derived from an EMBL/GenBank/DDBJ whole genome shotgun (WGS) entry which is preliminary data.</text>
</comment>
<dbReference type="KEGG" id="cput:CONPUDRAFT_112670"/>
<dbReference type="SUPFAM" id="SSF51735">
    <property type="entry name" value="NAD(P)-binding Rossmann-fold domains"/>
    <property type="match status" value="1"/>
</dbReference>
<protein>
    <submittedName>
        <fullName evidence="2">NAD(P)-binding protein</fullName>
    </submittedName>
</protein>
<accession>A0A5M3M5V2</accession>
<dbReference type="EMBL" id="JH711590">
    <property type="protein sequence ID" value="EIW74759.1"/>
    <property type="molecule type" value="Genomic_DNA"/>
</dbReference>
<dbReference type="AlphaFoldDB" id="A0A5M3M5V2"/>
<dbReference type="OMA" id="CNIAIPS"/>
<dbReference type="InterPro" id="IPR036291">
    <property type="entry name" value="NAD(P)-bd_dom_sf"/>
</dbReference>
<keyword evidence="3" id="KW-1185">Reference proteome</keyword>
<dbReference type="RefSeq" id="XP_007774841.1">
    <property type="nucleotide sequence ID" value="XM_007776651.1"/>
</dbReference>
<dbReference type="PANTHER" id="PTHR43157:SF31">
    <property type="entry name" value="PHOSPHATIDYLINOSITOL-GLYCAN BIOSYNTHESIS CLASS F PROTEIN"/>
    <property type="match status" value="1"/>
</dbReference>
<dbReference type="Pfam" id="PF00106">
    <property type="entry name" value="adh_short"/>
    <property type="match status" value="1"/>
</dbReference>
<gene>
    <name evidence="2" type="ORF">CONPUDRAFT_112670</name>
</gene>
<name>A0A5M3M5V2_CONPW</name>
<dbReference type="PANTHER" id="PTHR43157">
    <property type="entry name" value="PHOSPHATIDYLINOSITOL-GLYCAN BIOSYNTHESIS CLASS F PROTEIN-RELATED"/>
    <property type="match status" value="1"/>
</dbReference>
<evidence type="ECO:0000313" key="2">
    <source>
        <dbReference type="EMBL" id="EIW74759.1"/>
    </source>
</evidence>
<dbReference type="GO" id="GO:0016491">
    <property type="term" value="F:oxidoreductase activity"/>
    <property type="evidence" value="ECO:0007669"/>
    <property type="project" value="UniProtKB-KW"/>
</dbReference>
<dbReference type="InterPro" id="IPR002347">
    <property type="entry name" value="SDR_fam"/>
</dbReference>
<dbReference type="Gene3D" id="3.40.50.720">
    <property type="entry name" value="NAD(P)-binding Rossmann-like Domain"/>
    <property type="match status" value="1"/>
</dbReference>
<proteinExistence type="predicted"/>
<dbReference type="Proteomes" id="UP000053558">
    <property type="component" value="Unassembled WGS sequence"/>
</dbReference>
<sequence length="314" mass="34775">MSLSAAYTFLRQAWPPAPSWSTDQIPDMSGKVVLITGANAGLGKETARVLLEKNAKVYVAARNADKAQQALQELKEQTGREAHLLMLDLANLGMIKVAAEEFMSKETELHVLFNNAGLMAPPIDMVTDDGYDMQWGVHVLGHFYFTQLLLPILSSTAKDKPKGTVRVVNSSSVAHLFGKFNFDTFKDGPVRRKIRPEELYAQSKMGNVVYAAEFSRRYRETGIVTTAIHPGIIKSEINRHTPALVTRIQDALITKDVKLGAFTQLYAGAAPETADLDGQYLIPFARVGKPAPYSQDPELGQKLWSWLEDQVKDI</sequence>
<evidence type="ECO:0000313" key="3">
    <source>
        <dbReference type="Proteomes" id="UP000053558"/>
    </source>
</evidence>
<reference evidence="3" key="1">
    <citation type="journal article" date="2012" name="Science">
        <title>The Paleozoic origin of enzymatic lignin decomposition reconstructed from 31 fungal genomes.</title>
        <authorList>
            <person name="Floudas D."/>
            <person name="Binder M."/>
            <person name="Riley R."/>
            <person name="Barry K."/>
            <person name="Blanchette R.A."/>
            <person name="Henrissat B."/>
            <person name="Martinez A.T."/>
            <person name="Otillar R."/>
            <person name="Spatafora J.W."/>
            <person name="Yadav J.S."/>
            <person name="Aerts A."/>
            <person name="Benoit I."/>
            <person name="Boyd A."/>
            <person name="Carlson A."/>
            <person name="Copeland A."/>
            <person name="Coutinho P.M."/>
            <person name="de Vries R.P."/>
            <person name="Ferreira P."/>
            <person name="Findley K."/>
            <person name="Foster B."/>
            <person name="Gaskell J."/>
            <person name="Glotzer D."/>
            <person name="Gorecki P."/>
            <person name="Heitman J."/>
            <person name="Hesse C."/>
            <person name="Hori C."/>
            <person name="Igarashi K."/>
            <person name="Jurgens J.A."/>
            <person name="Kallen N."/>
            <person name="Kersten P."/>
            <person name="Kohler A."/>
            <person name="Kuees U."/>
            <person name="Kumar T.K.A."/>
            <person name="Kuo A."/>
            <person name="LaButti K."/>
            <person name="Larrondo L.F."/>
            <person name="Lindquist E."/>
            <person name="Ling A."/>
            <person name="Lombard V."/>
            <person name="Lucas S."/>
            <person name="Lundell T."/>
            <person name="Martin R."/>
            <person name="McLaughlin D.J."/>
            <person name="Morgenstern I."/>
            <person name="Morin E."/>
            <person name="Murat C."/>
            <person name="Nagy L.G."/>
            <person name="Nolan M."/>
            <person name="Ohm R.A."/>
            <person name="Patyshakuliyeva A."/>
            <person name="Rokas A."/>
            <person name="Ruiz-Duenas F.J."/>
            <person name="Sabat G."/>
            <person name="Salamov A."/>
            <person name="Samejima M."/>
            <person name="Schmutz J."/>
            <person name="Slot J.C."/>
            <person name="St John F."/>
            <person name="Stenlid J."/>
            <person name="Sun H."/>
            <person name="Sun S."/>
            <person name="Syed K."/>
            <person name="Tsang A."/>
            <person name="Wiebenga A."/>
            <person name="Young D."/>
            <person name="Pisabarro A."/>
            <person name="Eastwood D.C."/>
            <person name="Martin F."/>
            <person name="Cullen D."/>
            <person name="Grigoriev I.V."/>
            <person name="Hibbett D.S."/>
        </authorList>
    </citation>
    <scope>NUCLEOTIDE SEQUENCE [LARGE SCALE GENOMIC DNA]</scope>
    <source>
        <strain evidence="3">RWD-64-598 SS2</strain>
    </source>
</reference>